<organism evidence="3">
    <name type="scientific">Oryza sativa subsp. japonica</name>
    <name type="common">Rice</name>
    <dbReference type="NCBI Taxonomy" id="39947"/>
    <lineage>
        <taxon>Eukaryota</taxon>
        <taxon>Viridiplantae</taxon>
        <taxon>Streptophyta</taxon>
        <taxon>Embryophyta</taxon>
        <taxon>Tracheophyta</taxon>
        <taxon>Spermatophyta</taxon>
        <taxon>Magnoliopsida</taxon>
        <taxon>Liliopsida</taxon>
        <taxon>Poales</taxon>
        <taxon>Poaceae</taxon>
        <taxon>BOP clade</taxon>
        <taxon>Oryzoideae</taxon>
        <taxon>Oryzeae</taxon>
        <taxon>Oryzinae</taxon>
        <taxon>Oryza</taxon>
        <taxon>Oryza sativa</taxon>
    </lineage>
</organism>
<protein>
    <submittedName>
        <fullName evidence="3">Uncharacterized protein</fullName>
    </submittedName>
</protein>
<accession>B9FW17</accession>
<dbReference type="Proteomes" id="UP000007752">
    <property type="component" value="Chromosome 7"/>
</dbReference>
<dbReference type="AlphaFoldDB" id="B9FW17"/>
<evidence type="ECO:0000313" key="3">
    <source>
        <dbReference type="EMBL" id="EEE66754.1"/>
    </source>
</evidence>
<sequence>MGERMMLRLLLVVTAIGGHRSDGVPANDHHATTAPPHQVAQSPATAWDGLARMAATAALSPDQRKSW</sequence>
<reference evidence="3" key="1">
    <citation type="journal article" date="2005" name="PLoS Biol.">
        <title>The genomes of Oryza sativa: a history of duplications.</title>
        <authorList>
            <person name="Yu J."/>
            <person name="Wang J."/>
            <person name="Lin W."/>
            <person name="Li S."/>
            <person name="Li H."/>
            <person name="Zhou J."/>
            <person name="Ni P."/>
            <person name="Dong W."/>
            <person name="Hu S."/>
            <person name="Zeng C."/>
            <person name="Zhang J."/>
            <person name="Zhang Y."/>
            <person name="Li R."/>
            <person name="Xu Z."/>
            <person name="Li S."/>
            <person name="Li X."/>
            <person name="Zheng H."/>
            <person name="Cong L."/>
            <person name="Lin L."/>
            <person name="Yin J."/>
            <person name="Geng J."/>
            <person name="Li G."/>
            <person name="Shi J."/>
            <person name="Liu J."/>
            <person name="Lv H."/>
            <person name="Li J."/>
            <person name="Wang J."/>
            <person name="Deng Y."/>
            <person name="Ran L."/>
            <person name="Shi X."/>
            <person name="Wang X."/>
            <person name="Wu Q."/>
            <person name="Li C."/>
            <person name="Ren X."/>
            <person name="Wang J."/>
            <person name="Wang X."/>
            <person name="Li D."/>
            <person name="Liu D."/>
            <person name="Zhang X."/>
            <person name="Ji Z."/>
            <person name="Zhao W."/>
            <person name="Sun Y."/>
            <person name="Zhang Z."/>
            <person name="Bao J."/>
            <person name="Han Y."/>
            <person name="Dong L."/>
            <person name="Ji J."/>
            <person name="Chen P."/>
            <person name="Wu S."/>
            <person name="Liu J."/>
            <person name="Xiao Y."/>
            <person name="Bu D."/>
            <person name="Tan J."/>
            <person name="Yang L."/>
            <person name="Ye C."/>
            <person name="Zhang J."/>
            <person name="Xu J."/>
            <person name="Zhou Y."/>
            <person name="Yu Y."/>
            <person name="Zhang B."/>
            <person name="Zhuang S."/>
            <person name="Wei H."/>
            <person name="Liu B."/>
            <person name="Lei M."/>
            <person name="Yu H."/>
            <person name="Li Y."/>
            <person name="Xu H."/>
            <person name="Wei S."/>
            <person name="He X."/>
            <person name="Fang L."/>
            <person name="Zhang Z."/>
            <person name="Zhang Y."/>
            <person name="Huang X."/>
            <person name="Su Z."/>
            <person name="Tong W."/>
            <person name="Li J."/>
            <person name="Tong Z."/>
            <person name="Li S."/>
            <person name="Ye J."/>
            <person name="Wang L."/>
            <person name="Fang L."/>
            <person name="Lei T."/>
            <person name="Chen C."/>
            <person name="Chen H."/>
            <person name="Xu Z."/>
            <person name="Li H."/>
            <person name="Huang H."/>
            <person name="Zhang F."/>
            <person name="Xu H."/>
            <person name="Li N."/>
            <person name="Zhao C."/>
            <person name="Li S."/>
            <person name="Dong L."/>
            <person name="Huang Y."/>
            <person name="Li L."/>
            <person name="Xi Y."/>
            <person name="Qi Q."/>
            <person name="Li W."/>
            <person name="Zhang B."/>
            <person name="Hu W."/>
            <person name="Zhang Y."/>
            <person name="Tian X."/>
            <person name="Jiao Y."/>
            <person name="Liang X."/>
            <person name="Jin J."/>
            <person name="Gao L."/>
            <person name="Zheng W."/>
            <person name="Hao B."/>
            <person name="Liu S."/>
            <person name="Wang W."/>
            <person name="Yuan L."/>
            <person name="Cao M."/>
            <person name="McDermott J."/>
            <person name="Samudrala R."/>
            <person name="Wang J."/>
            <person name="Wong G.K."/>
            <person name="Yang H."/>
        </authorList>
    </citation>
    <scope>NUCLEOTIDE SEQUENCE [LARGE SCALE GENOMIC DNA]</scope>
</reference>
<feature type="chain" id="PRO_5002881680" evidence="2">
    <location>
        <begin position="22"/>
        <end position="67"/>
    </location>
</feature>
<keyword evidence="2" id="KW-0732">Signal</keyword>
<evidence type="ECO:0000256" key="1">
    <source>
        <dbReference type="SAM" id="MobiDB-lite"/>
    </source>
</evidence>
<dbReference type="EMBL" id="CM000144">
    <property type="protein sequence ID" value="EEE66754.1"/>
    <property type="molecule type" value="Genomic_DNA"/>
</dbReference>
<feature type="region of interest" description="Disordered" evidence="1">
    <location>
        <begin position="22"/>
        <end position="42"/>
    </location>
</feature>
<reference evidence="3" key="2">
    <citation type="submission" date="2008-12" db="EMBL/GenBank/DDBJ databases">
        <title>Improved gene annotation of the rice (Oryza sativa) genomes.</title>
        <authorList>
            <person name="Wang J."/>
            <person name="Li R."/>
            <person name="Fan W."/>
            <person name="Huang Q."/>
            <person name="Zhang J."/>
            <person name="Zhou Y."/>
            <person name="Hu Y."/>
            <person name="Zi S."/>
            <person name="Li J."/>
            <person name="Ni P."/>
            <person name="Zheng H."/>
            <person name="Zhang Y."/>
            <person name="Zhao M."/>
            <person name="Hao Q."/>
            <person name="McDermott J."/>
            <person name="Samudrala R."/>
            <person name="Kristiansen K."/>
            <person name="Wong G.K.-S."/>
        </authorList>
    </citation>
    <scope>NUCLEOTIDE SEQUENCE</scope>
</reference>
<gene>
    <name evidence="3" type="ORF">OsJ_23463</name>
</gene>
<proteinExistence type="predicted"/>
<feature type="compositionally biased region" description="Basic and acidic residues" evidence="1">
    <location>
        <begin position="22"/>
        <end position="31"/>
    </location>
</feature>
<feature type="signal peptide" evidence="2">
    <location>
        <begin position="1"/>
        <end position="21"/>
    </location>
</feature>
<evidence type="ECO:0000256" key="2">
    <source>
        <dbReference type="SAM" id="SignalP"/>
    </source>
</evidence>
<name>B9FW17_ORYSJ</name>